<dbReference type="GO" id="GO:0003700">
    <property type="term" value="F:DNA-binding transcription factor activity"/>
    <property type="evidence" value="ECO:0007669"/>
    <property type="project" value="InterPro"/>
</dbReference>
<dbReference type="Gene3D" id="2.20.25.80">
    <property type="entry name" value="WRKY domain"/>
    <property type="match status" value="1"/>
</dbReference>
<evidence type="ECO:0000256" key="4">
    <source>
        <dbReference type="ARBA" id="ARBA00023163"/>
    </source>
</evidence>
<dbReference type="InterPro" id="IPR003657">
    <property type="entry name" value="WRKY_dom"/>
</dbReference>
<dbReference type="OrthoDB" id="1842836at2759"/>
<evidence type="ECO:0000256" key="1">
    <source>
        <dbReference type="ARBA" id="ARBA00004123"/>
    </source>
</evidence>
<dbReference type="GO" id="GO:0043565">
    <property type="term" value="F:sequence-specific DNA binding"/>
    <property type="evidence" value="ECO:0007669"/>
    <property type="project" value="InterPro"/>
</dbReference>
<proteinExistence type="predicted"/>
<dbReference type="PANTHER" id="PTHR31221">
    <property type="entry name" value="WRKY TRANSCRIPTION FACTOR PROTEIN 1-RELATED"/>
    <property type="match status" value="1"/>
</dbReference>
<dbReference type="SUPFAM" id="SSF118290">
    <property type="entry name" value="WRKY DNA-binding domain"/>
    <property type="match status" value="1"/>
</dbReference>
<dbReference type="InterPro" id="IPR044810">
    <property type="entry name" value="WRKY_plant"/>
</dbReference>
<dbReference type="AlphaFoldDB" id="A0A6J1DMV3"/>
<dbReference type="SMART" id="SM00774">
    <property type="entry name" value="WRKY"/>
    <property type="match status" value="1"/>
</dbReference>
<keyword evidence="2" id="KW-0805">Transcription regulation</keyword>
<dbReference type="GeneID" id="111021472"/>
<dbReference type="GO" id="GO:0005634">
    <property type="term" value="C:nucleus"/>
    <property type="evidence" value="ECO:0007669"/>
    <property type="project" value="UniProtKB-SubCell"/>
</dbReference>
<keyword evidence="4" id="KW-0804">Transcription</keyword>
<evidence type="ECO:0000256" key="3">
    <source>
        <dbReference type="ARBA" id="ARBA00023125"/>
    </source>
</evidence>
<evidence type="ECO:0000259" key="6">
    <source>
        <dbReference type="PROSITE" id="PS50811"/>
    </source>
</evidence>
<comment type="subcellular location">
    <subcellularLocation>
        <location evidence="1">Nucleus</location>
    </subcellularLocation>
</comment>
<feature type="domain" description="WRKY" evidence="6">
    <location>
        <begin position="165"/>
        <end position="230"/>
    </location>
</feature>
<evidence type="ECO:0000256" key="5">
    <source>
        <dbReference type="ARBA" id="ARBA00023242"/>
    </source>
</evidence>
<keyword evidence="3" id="KW-0238">DNA-binding</keyword>
<evidence type="ECO:0000313" key="7">
    <source>
        <dbReference type="Proteomes" id="UP000504603"/>
    </source>
</evidence>
<evidence type="ECO:0000256" key="2">
    <source>
        <dbReference type="ARBA" id="ARBA00023015"/>
    </source>
</evidence>
<keyword evidence="7" id="KW-1185">Reference proteome</keyword>
<dbReference type="RefSeq" id="XP_022154146.1">
    <property type="nucleotide sequence ID" value="XM_022298454.1"/>
</dbReference>
<dbReference type="InterPro" id="IPR036576">
    <property type="entry name" value="WRKY_dom_sf"/>
</dbReference>
<evidence type="ECO:0000313" key="8">
    <source>
        <dbReference type="RefSeq" id="XP_022154146.1"/>
    </source>
</evidence>
<dbReference type="Proteomes" id="UP000504603">
    <property type="component" value="Unplaced"/>
</dbReference>
<dbReference type="KEGG" id="mcha:111021472"/>
<protein>
    <submittedName>
        <fullName evidence="8">Probable WRKY transcription factor 13</fullName>
    </submittedName>
</protein>
<sequence length="247" mass="28198">MASKSQVLLNPQVLFEDEEADQNSSQMGFFSTFLPSSNLTFVQVPSMAAMNNSSPNSPPFEAPNFCTAETLLSSSSLLPAPKQRDHHCPSSQFVAHHLLSLQTSNANLWPWGEVGESLMSGKRVNGGNGNEYHHHHHLGVSAMKMKKMKGRRKVREPRFSFKTMSDVDVLDDGYKWRKYGQKVVKNTHHPRSYYRCTQDHCRVKKRVERLAEDPRMVITTYEGRHVHSPSHDSEDSEAQTHLNNFFW</sequence>
<dbReference type="FunFam" id="2.20.25.80:FF:000003">
    <property type="entry name" value="WRKY transcription factor 57"/>
    <property type="match status" value="1"/>
</dbReference>
<keyword evidence="5" id="KW-0539">Nucleus</keyword>
<reference evidence="8" key="1">
    <citation type="submission" date="2025-08" db="UniProtKB">
        <authorList>
            <consortium name="RefSeq"/>
        </authorList>
    </citation>
    <scope>IDENTIFICATION</scope>
    <source>
        <strain evidence="8">OHB3-1</strain>
    </source>
</reference>
<dbReference type="PROSITE" id="PS50811">
    <property type="entry name" value="WRKY"/>
    <property type="match status" value="1"/>
</dbReference>
<dbReference type="Pfam" id="PF03106">
    <property type="entry name" value="WRKY"/>
    <property type="match status" value="1"/>
</dbReference>
<organism evidence="7 8">
    <name type="scientific">Momordica charantia</name>
    <name type="common">Bitter gourd</name>
    <name type="synonym">Balsam pear</name>
    <dbReference type="NCBI Taxonomy" id="3673"/>
    <lineage>
        <taxon>Eukaryota</taxon>
        <taxon>Viridiplantae</taxon>
        <taxon>Streptophyta</taxon>
        <taxon>Embryophyta</taxon>
        <taxon>Tracheophyta</taxon>
        <taxon>Spermatophyta</taxon>
        <taxon>Magnoliopsida</taxon>
        <taxon>eudicotyledons</taxon>
        <taxon>Gunneridae</taxon>
        <taxon>Pentapetalae</taxon>
        <taxon>rosids</taxon>
        <taxon>fabids</taxon>
        <taxon>Cucurbitales</taxon>
        <taxon>Cucurbitaceae</taxon>
        <taxon>Momordiceae</taxon>
        <taxon>Momordica</taxon>
    </lineage>
</organism>
<dbReference type="PANTHER" id="PTHR31221:SF17">
    <property type="entry name" value="WRKY TRANSCRIPTION FACTOR 13-RELATED"/>
    <property type="match status" value="1"/>
</dbReference>
<accession>A0A6J1DMV3</accession>
<dbReference type="SMR" id="A0A6J1DMV3"/>
<name>A0A6J1DMV3_MOMCH</name>
<gene>
    <name evidence="8" type="primary">LOC111021472</name>
</gene>